<feature type="region of interest" description="Disordered" evidence="1">
    <location>
        <begin position="260"/>
        <end position="281"/>
    </location>
</feature>
<organism evidence="2 3">
    <name type="scientific">Suillus subaureus</name>
    <dbReference type="NCBI Taxonomy" id="48587"/>
    <lineage>
        <taxon>Eukaryota</taxon>
        <taxon>Fungi</taxon>
        <taxon>Dikarya</taxon>
        <taxon>Basidiomycota</taxon>
        <taxon>Agaricomycotina</taxon>
        <taxon>Agaricomycetes</taxon>
        <taxon>Agaricomycetidae</taxon>
        <taxon>Boletales</taxon>
        <taxon>Suillineae</taxon>
        <taxon>Suillaceae</taxon>
        <taxon>Suillus</taxon>
    </lineage>
</organism>
<name>A0A9P7DUT2_9AGAM</name>
<feature type="compositionally biased region" description="Polar residues" evidence="1">
    <location>
        <begin position="194"/>
        <end position="205"/>
    </location>
</feature>
<gene>
    <name evidence="2" type="ORF">BJ212DRAFT_955654</name>
</gene>
<feature type="compositionally biased region" description="Polar residues" evidence="1">
    <location>
        <begin position="714"/>
        <end position="723"/>
    </location>
</feature>
<feature type="compositionally biased region" description="Polar residues" evidence="1">
    <location>
        <begin position="270"/>
        <end position="281"/>
    </location>
</feature>
<proteinExistence type="predicted"/>
<feature type="compositionally biased region" description="Polar residues" evidence="1">
    <location>
        <begin position="402"/>
        <end position="428"/>
    </location>
</feature>
<feature type="region of interest" description="Disordered" evidence="1">
    <location>
        <begin position="53"/>
        <end position="76"/>
    </location>
</feature>
<keyword evidence="3" id="KW-1185">Reference proteome</keyword>
<dbReference type="RefSeq" id="XP_041186628.1">
    <property type="nucleotide sequence ID" value="XM_041344443.1"/>
</dbReference>
<feature type="region of interest" description="Disordered" evidence="1">
    <location>
        <begin position="788"/>
        <end position="840"/>
    </location>
</feature>
<feature type="compositionally biased region" description="Low complexity" evidence="1">
    <location>
        <begin position="346"/>
        <end position="366"/>
    </location>
</feature>
<feature type="compositionally biased region" description="Low complexity" evidence="1">
    <location>
        <begin position="167"/>
        <end position="193"/>
    </location>
</feature>
<dbReference type="AlphaFoldDB" id="A0A9P7DUT2"/>
<feature type="compositionally biased region" description="Basic and acidic residues" evidence="1">
    <location>
        <begin position="318"/>
        <end position="333"/>
    </location>
</feature>
<dbReference type="OrthoDB" id="2685297at2759"/>
<feature type="region of interest" description="Disordered" evidence="1">
    <location>
        <begin position="398"/>
        <end position="506"/>
    </location>
</feature>
<feature type="region of interest" description="Disordered" evidence="1">
    <location>
        <begin position="712"/>
        <end position="741"/>
    </location>
</feature>
<dbReference type="Proteomes" id="UP000807769">
    <property type="component" value="Unassembled WGS sequence"/>
</dbReference>
<feature type="region of interest" description="Disordered" evidence="1">
    <location>
        <begin position="305"/>
        <end position="366"/>
    </location>
</feature>
<accession>A0A9P7DUT2</accession>
<feature type="compositionally biased region" description="Polar residues" evidence="1">
    <location>
        <begin position="142"/>
        <end position="151"/>
    </location>
</feature>
<reference evidence="2" key="1">
    <citation type="journal article" date="2020" name="New Phytol.">
        <title>Comparative genomics reveals dynamic genome evolution in host specialist ectomycorrhizal fungi.</title>
        <authorList>
            <person name="Lofgren L.A."/>
            <person name="Nguyen N.H."/>
            <person name="Vilgalys R."/>
            <person name="Ruytinx J."/>
            <person name="Liao H.L."/>
            <person name="Branco S."/>
            <person name="Kuo A."/>
            <person name="LaButti K."/>
            <person name="Lipzen A."/>
            <person name="Andreopoulos W."/>
            <person name="Pangilinan J."/>
            <person name="Riley R."/>
            <person name="Hundley H."/>
            <person name="Na H."/>
            <person name="Barry K."/>
            <person name="Grigoriev I.V."/>
            <person name="Stajich J.E."/>
            <person name="Kennedy P.G."/>
        </authorList>
    </citation>
    <scope>NUCLEOTIDE SEQUENCE</scope>
    <source>
        <strain evidence="2">MN1</strain>
    </source>
</reference>
<protein>
    <submittedName>
        <fullName evidence="2">Uncharacterized protein</fullName>
    </submittedName>
</protein>
<comment type="caution">
    <text evidence="2">The sequence shown here is derived from an EMBL/GenBank/DDBJ whole genome shotgun (WGS) entry which is preliminary data.</text>
</comment>
<dbReference type="EMBL" id="JABBWG010000065">
    <property type="protein sequence ID" value="KAG1803471.1"/>
    <property type="molecule type" value="Genomic_DNA"/>
</dbReference>
<evidence type="ECO:0000313" key="2">
    <source>
        <dbReference type="EMBL" id="KAG1803471.1"/>
    </source>
</evidence>
<sequence>MMAASMSEDDIAYTALLRQLLSDNSTTRNARVHSWIEHQYDFALSESDTRVNEDDLGCSRAPSPSPSSSLGAHRTFCSDRPDSPLLPRSSVECSSIPESCPSYDALFFPVSPSQTFAEDEVREERERERALRFLVQEMSHWKMQSSPTTPYKNMDKPLPCPPPPSPATSTTQSTSSRVMRSRSSSMRISRLPSFTSTLSSDQSQPQDIFTPPLPVSVIVHGDTQHELISDLKRPDPIFLRRMESLNMKVQDEQELSLLSPIHDDRDSGYPSPTLSNFSYTPSRETALTSPYTSFPASPASATFAPCSPENIALPASPDAERFPEAPHSEDHGDSSFPTSPSDTALPVSPSTTAFSPSPSSTAFPVSPSTTIFPASTPELAFSTSPSLTVYPASPLDPKDCVNDSTAQSQRLRSSTNSSGDLQSRWSVATTASLTPSPSDPTPTPTPSGTFLRSRTPSRGKKDKEVKTPRKRTRLISFISKLSPGRSDSNITASTDYDYESDTDERAVKPAKTIGKKSSLASLRASFSLSRASFASQRPPVSSLAEVPPLPVSPTRTSFGASRMSLAADGAMSNGEAIPPVPTISLSRIPSRATALDDTLPPIPQSASTITSFRSTSLVSLQAYSPPASASQLSLLPSPITSHSTSRLSLLLASGSSRNSVVSSATLDAPISIHPMPSSAPSRAKSIFKLSSRPKTPKVRAVATPSKLPLPRTVAVSSSIPNGASPTTSKIPPPPTKFTPPSKLASILASQSSSRLPHPTSFNPPPISMLPPPPSKIALPPKIIVPTPRASYLPQASPSTMEPKSPMSIDEPTALVSRLPLPSAMKTSRTSTVRGFWRRAQ</sequence>
<evidence type="ECO:0000313" key="3">
    <source>
        <dbReference type="Proteomes" id="UP000807769"/>
    </source>
</evidence>
<evidence type="ECO:0000256" key="1">
    <source>
        <dbReference type="SAM" id="MobiDB-lite"/>
    </source>
</evidence>
<feature type="compositionally biased region" description="Polar residues" evidence="1">
    <location>
        <begin position="485"/>
        <end position="494"/>
    </location>
</feature>
<dbReference type="GeneID" id="64638459"/>
<feature type="region of interest" description="Disordered" evidence="1">
    <location>
        <begin position="142"/>
        <end position="205"/>
    </location>
</feature>